<dbReference type="NCBIfam" id="TIGR02937">
    <property type="entry name" value="sigma70-ECF"/>
    <property type="match status" value="1"/>
</dbReference>
<dbReference type="SUPFAM" id="SSF88659">
    <property type="entry name" value="Sigma3 and sigma4 domains of RNA polymerase sigma factors"/>
    <property type="match status" value="1"/>
</dbReference>
<keyword evidence="5" id="KW-1185">Reference proteome</keyword>
<evidence type="ECO:0000313" key="4">
    <source>
        <dbReference type="EMBL" id="QNR84056.1"/>
    </source>
</evidence>
<proteinExistence type="predicted"/>
<dbReference type="InterPro" id="IPR036388">
    <property type="entry name" value="WH-like_DNA-bd_sf"/>
</dbReference>
<dbReference type="Gene3D" id="1.10.10.10">
    <property type="entry name" value="Winged helix-like DNA-binding domain superfamily/Winged helix DNA-binding domain"/>
    <property type="match status" value="1"/>
</dbReference>
<dbReference type="PANTHER" id="PTHR30173">
    <property type="entry name" value="SIGMA 19 FACTOR"/>
    <property type="match status" value="1"/>
</dbReference>
<dbReference type="Pfam" id="PF08281">
    <property type="entry name" value="Sigma70_r4_2"/>
    <property type="match status" value="1"/>
</dbReference>
<gene>
    <name evidence="4" type="ORF">H9N25_19365</name>
</gene>
<evidence type="ECO:0000256" key="1">
    <source>
        <dbReference type="ARBA" id="ARBA00011344"/>
    </source>
</evidence>
<evidence type="ECO:0000313" key="5">
    <source>
        <dbReference type="Proteomes" id="UP000516439"/>
    </source>
</evidence>
<dbReference type="InterPro" id="IPR013325">
    <property type="entry name" value="RNA_pol_sigma_r2"/>
</dbReference>
<dbReference type="InterPro" id="IPR032710">
    <property type="entry name" value="NTF2-like_dom_sf"/>
</dbReference>
<dbReference type="RefSeq" id="WP_167295754.1">
    <property type="nucleotide sequence ID" value="NZ_CP061171.1"/>
</dbReference>
<dbReference type="InterPro" id="IPR014284">
    <property type="entry name" value="RNA_pol_sigma-70_dom"/>
</dbReference>
<evidence type="ECO:0000259" key="2">
    <source>
        <dbReference type="Pfam" id="PF04542"/>
    </source>
</evidence>
<dbReference type="SUPFAM" id="SSF88946">
    <property type="entry name" value="Sigma2 domain of RNA polymerase sigma factors"/>
    <property type="match status" value="1"/>
</dbReference>
<accession>A0ABX6TGI5</accession>
<feature type="domain" description="RNA polymerase sigma factor 70 region 4 type 2" evidence="3">
    <location>
        <begin position="100"/>
        <end position="149"/>
    </location>
</feature>
<dbReference type="SUPFAM" id="SSF54427">
    <property type="entry name" value="NTF2-like"/>
    <property type="match status" value="1"/>
</dbReference>
<feature type="domain" description="RNA polymerase sigma-70 region 2" evidence="2">
    <location>
        <begin position="5"/>
        <end position="65"/>
    </location>
</feature>
<reference evidence="4 5" key="1">
    <citation type="submission" date="2020-09" db="EMBL/GenBank/DDBJ databases">
        <title>Pedobacter sp. SW-16 isolated from soil near Yeocheon.</title>
        <authorList>
            <person name="Im H.S."/>
            <person name="Joung Y."/>
            <person name="Lee S.-S."/>
        </authorList>
    </citation>
    <scope>NUCLEOTIDE SEQUENCE [LARGE SCALE GENOMIC DNA]</scope>
    <source>
        <strain evidence="4 5">SW-16</strain>
    </source>
</reference>
<sequence>MSFDKLIFSIAYDMTGDYETSKDVVQDINLKFLESPIAEIVADKRNYVIRTTINHCLNLKKREQRLAYTGSWLPEPIVSGREQTIHHSKFEEHNSLCYELIFLLEQLSLTERAVFVLREAFDFDHKEIAEAINISSANSRQLFKRAKEKVANLKHNSISDATSIAVAKKFVSLISNGEIEELIAIFNDNISIIGDGGGKAPAIAKPIFGKQAVAQFMVKLFSNKNYSPTFSFTEILSQPAIVIYINGEIICVQVLSLQENKISQVFAVINPDKLTHFDNDFKFVVT</sequence>
<dbReference type="InterPro" id="IPR007627">
    <property type="entry name" value="RNA_pol_sigma70_r2"/>
</dbReference>
<protein>
    <submittedName>
        <fullName evidence="4">Sigma-70 family RNA polymerase sigma factor</fullName>
    </submittedName>
</protein>
<dbReference type="Proteomes" id="UP000516439">
    <property type="component" value="Chromosome"/>
</dbReference>
<dbReference type="Pfam" id="PF04542">
    <property type="entry name" value="Sigma70_r2"/>
    <property type="match status" value="1"/>
</dbReference>
<comment type="subunit">
    <text evidence="1">Interacts transiently with the RNA polymerase catalytic core formed by RpoA, RpoB, RpoC and RpoZ (2 alpha, 1 beta, 1 beta' and 1 omega subunit) to form the RNA polymerase holoenzyme that can initiate transcription.</text>
</comment>
<dbReference type="InterPro" id="IPR013249">
    <property type="entry name" value="RNA_pol_sigma70_r4_t2"/>
</dbReference>
<dbReference type="EMBL" id="CP061171">
    <property type="protein sequence ID" value="QNR84056.1"/>
    <property type="molecule type" value="Genomic_DNA"/>
</dbReference>
<dbReference type="InterPro" id="IPR052704">
    <property type="entry name" value="ECF_Sigma-70_Domain"/>
</dbReference>
<dbReference type="PANTHER" id="PTHR30173:SF36">
    <property type="entry name" value="ECF RNA POLYMERASE SIGMA FACTOR SIGJ"/>
    <property type="match status" value="1"/>
</dbReference>
<dbReference type="Gene3D" id="1.10.1740.10">
    <property type="match status" value="1"/>
</dbReference>
<organism evidence="4 5">
    <name type="scientific">Pedobacter riviphilus</name>
    <dbReference type="NCBI Taxonomy" id="2766984"/>
    <lineage>
        <taxon>Bacteria</taxon>
        <taxon>Pseudomonadati</taxon>
        <taxon>Bacteroidota</taxon>
        <taxon>Sphingobacteriia</taxon>
        <taxon>Sphingobacteriales</taxon>
        <taxon>Sphingobacteriaceae</taxon>
        <taxon>Pedobacter</taxon>
    </lineage>
</organism>
<name>A0ABX6TGI5_9SPHI</name>
<evidence type="ECO:0000259" key="3">
    <source>
        <dbReference type="Pfam" id="PF08281"/>
    </source>
</evidence>
<dbReference type="InterPro" id="IPR013324">
    <property type="entry name" value="RNA_pol_sigma_r3/r4-like"/>
</dbReference>